<protein>
    <recommendedName>
        <fullName evidence="1">FAS1 domain-containing protein</fullName>
    </recommendedName>
</protein>
<reference evidence="2 3" key="1">
    <citation type="submission" date="2019-02" db="EMBL/GenBank/DDBJ databases">
        <title>Dyella amyloliquefaciens sp. nov., isolated from forest soil.</title>
        <authorList>
            <person name="Gao Z.-H."/>
            <person name="Qiu L.-H."/>
        </authorList>
    </citation>
    <scope>NUCLEOTIDE SEQUENCE [LARGE SCALE GENOMIC DNA]</scope>
    <source>
        <strain evidence="2 3">KACC 12747</strain>
    </source>
</reference>
<dbReference type="AlphaFoldDB" id="A0A4R0YUG5"/>
<dbReference type="SUPFAM" id="SSF82153">
    <property type="entry name" value="FAS1 domain"/>
    <property type="match status" value="1"/>
</dbReference>
<gene>
    <name evidence="2" type="ORF">EZM97_14645</name>
</gene>
<dbReference type="Proteomes" id="UP000291822">
    <property type="component" value="Unassembled WGS sequence"/>
</dbReference>
<organism evidence="2 3">
    <name type="scientific">Dyella soli</name>
    <dbReference type="NCBI Taxonomy" id="522319"/>
    <lineage>
        <taxon>Bacteria</taxon>
        <taxon>Pseudomonadati</taxon>
        <taxon>Pseudomonadota</taxon>
        <taxon>Gammaproteobacteria</taxon>
        <taxon>Lysobacterales</taxon>
        <taxon>Rhodanobacteraceae</taxon>
        <taxon>Dyella</taxon>
    </lineage>
</organism>
<dbReference type="RefSeq" id="WP_131407895.1">
    <property type="nucleotide sequence ID" value="NZ_SJTG01000002.1"/>
</dbReference>
<accession>A0A4R0YUG5</accession>
<evidence type="ECO:0000313" key="3">
    <source>
        <dbReference type="Proteomes" id="UP000291822"/>
    </source>
</evidence>
<proteinExistence type="predicted"/>
<dbReference type="EMBL" id="SJTG01000002">
    <property type="protein sequence ID" value="TCI10152.1"/>
    <property type="molecule type" value="Genomic_DNA"/>
</dbReference>
<dbReference type="Pfam" id="PF02469">
    <property type="entry name" value="Fasciclin"/>
    <property type="match status" value="1"/>
</dbReference>
<dbReference type="InterPro" id="IPR036378">
    <property type="entry name" value="FAS1_dom_sf"/>
</dbReference>
<evidence type="ECO:0000259" key="1">
    <source>
        <dbReference type="PROSITE" id="PS50213"/>
    </source>
</evidence>
<dbReference type="Gene3D" id="2.30.180.10">
    <property type="entry name" value="FAS1 domain"/>
    <property type="match status" value="1"/>
</dbReference>
<name>A0A4R0YUG5_9GAMM</name>
<dbReference type="InterPro" id="IPR000782">
    <property type="entry name" value="FAS1_domain"/>
</dbReference>
<sequence length="106" mass="11423">MRGKIVRELGDGAAAPIHTLSKALEAAEFTNVLKGSDPYAVFAPTDAAFEKPPTGTPESWLKPENKAELISVRKCHVLPGRASSVEVQELTAPKMMGPDWADHEGR</sequence>
<comment type="caution">
    <text evidence="2">The sequence shown here is derived from an EMBL/GenBank/DDBJ whole genome shotgun (WGS) entry which is preliminary data.</text>
</comment>
<dbReference type="PROSITE" id="PS50213">
    <property type="entry name" value="FAS1"/>
    <property type="match status" value="1"/>
</dbReference>
<feature type="domain" description="FAS1" evidence="1">
    <location>
        <begin position="1"/>
        <end position="106"/>
    </location>
</feature>
<evidence type="ECO:0000313" key="2">
    <source>
        <dbReference type="EMBL" id="TCI10152.1"/>
    </source>
</evidence>
<keyword evidence="3" id="KW-1185">Reference proteome</keyword>